<dbReference type="Proteomes" id="UP000019225">
    <property type="component" value="Chromosome"/>
</dbReference>
<name>W5WC91_9PSEU</name>
<dbReference type="AlphaFoldDB" id="W5WC91"/>
<feature type="compositionally biased region" description="Basic residues" evidence="1">
    <location>
        <begin position="16"/>
        <end position="32"/>
    </location>
</feature>
<dbReference type="HOGENOM" id="CLU_2666350_0_0_11"/>
<evidence type="ECO:0000256" key="1">
    <source>
        <dbReference type="SAM" id="MobiDB-lite"/>
    </source>
</evidence>
<evidence type="ECO:0000313" key="3">
    <source>
        <dbReference type="Proteomes" id="UP000019225"/>
    </source>
</evidence>
<proteinExistence type="predicted"/>
<feature type="region of interest" description="Disordered" evidence="1">
    <location>
        <begin position="1"/>
        <end position="47"/>
    </location>
</feature>
<dbReference type="KEGG" id="kal:KALB_2461"/>
<accession>W5WC91</accession>
<organism evidence="2 3">
    <name type="scientific">Kutzneria albida DSM 43870</name>
    <dbReference type="NCBI Taxonomy" id="1449976"/>
    <lineage>
        <taxon>Bacteria</taxon>
        <taxon>Bacillati</taxon>
        <taxon>Actinomycetota</taxon>
        <taxon>Actinomycetes</taxon>
        <taxon>Pseudonocardiales</taxon>
        <taxon>Pseudonocardiaceae</taxon>
        <taxon>Kutzneria</taxon>
    </lineage>
</organism>
<keyword evidence="3" id="KW-1185">Reference proteome</keyword>
<dbReference type="EMBL" id="CP007155">
    <property type="protein sequence ID" value="AHH95829.1"/>
    <property type="molecule type" value="Genomic_DNA"/>
</dbReference>
<evidence type="ECO:0000313" key="2">
    <source>
        <dbReference type="EMBL" id="AHH95829.1"/>
    </source>
</evidence>
<gene>
    <name evidence="2" type="ORF">KALB_2461</name>
</gene>
<reference evidence="2 3" key="1">
    <citation type="journal article" date="2014" name="BMC Genomics">
        <title>Complete genome sequence of producer of the glycopeptide antibiotic Aculeximycin Kutzneria albida DSM 43870T, a representative of minor genus of Pseudonocardiaceae.</title>
        <authorList>
            <person name="Rebets Y."/>
            <person name="Tokovenko B."/>
            <person name="Lushchyk I."/>
            <person name="Ruckert C."/>
            <person name="Zaburannyi N."/>
            <person name="Bechthold A."/>
            <person name="Kalinowski J."/>
            <person name="Luzhetskyy A."/>
        </authorList>
    </citation>
    <scope>NUCLEOTIDE SEQUENCE [LARGE SCALE GENOMIC DNA]</scope>
    <source>
        <strain evidence="2">DSM 43870</strain>
    </source>
</reference>
<protein>
    <submittedName>
        <fullName evidence="2">Uncharacterized protein</fullName>
    </submittedName>
</protein>
<sequence>MWNPPLTADSRSSARPPRKTVHINRPPTRRARPNPEPLPLRGSGAHRVATPRRPWRVLLDSVLSGLNRCWAVLRK</sequence>